<protein>
    <recommendedName>
        <fullName evidence="3">P-type Cu(+) transporter</fullName>
        <ecNumber evidence="3">7.2.2.8</ecNumber>
    </recommendedName>
</protein>
<feature type="transmembrane region" description="Helical" evidence="17">
    <location>
        <begin position="166"/>
        <end position="186"/>
    </location>
</feature>
<proteinExistence type="inferred from homology"/>
<evidence type="ECO:0000256" key="16">
    <source>
        <dbReference type="ARBA" id="ARBA00049289"/>
    </source>
</evidence>
<dbReference type="NCBIfam" id="TIGR01525">
    <property type="entry name" value="ATPase-IB_hvy"/>
    <property type="match status" value="1"/>
</dbReference>
<dbReference type="PRINTS" id="PR00943">
    <property type="entry name" value="CUATPASE"/>
</dbReference>
<feature type="transmembrane region" description="Helical" evidence="17">
    <location>
        <begin position="713"/>
        <end position="729"/>
    </location>
</feature>
<dbReference type="PROSITE" id="PS00154">
    <property type="entry name" value="ATPASE_E1_E2"/>
    <property type="match status" value="1"/>
</dbReference>
<keyword evidence="14" id="KW-0406">Ion transport</keyword>
<dbReference type="CDD" id="cd00371">
    <property type="entry name" value="HMA"/>
    <property type="match status" value="1"/>
</dbReference>
<reference evidence="19" key="1">
    <citation type="submission" date="2020-03" db="EMBL/GenBank/DDBJ databases">
        <title>Draft sequencing of Paenibacilllus sp. S3N08.</title>
        <authorList>
            <person name="Kim D.-U."/>
        </authorList>
    </citation>
    <scope>NUCLEOTIDE SEQUENCE</scope>
    <source>
        <strain evidence="19">S3N08</strain>
    </source>
</reference>
<keyword evidence="15 17" id="KW-0472">Membrane</keyword>
<comment type="subcellular location">
    <subcellularLocation>
        <location evidence="17">Cell membrane</location>
    </subcellularLocation>
    <subcellularLocation>
        <location evidence="1">Endomembrane system</location>
        <topology evidence="1">Multi-pass membrane protein</topology>
    </subcellularLocation>
</comment>
<keyword evidence="11" id="KW-1278">Translocase</keyword>
<keyword evidence="10 17" id="KW-0067">ATP-binding</keyword>
<dbReference type="PROSITE" id="PS50846">
    <property type="entry name" value="HMA_2"/>
    <property type="match status" value="1"/>
</dbReference>
<keyword evidence="20" id="KW-1185">Reference proteome</keyword>
<evidence type="ECO:0000256" key="15">
    <source>
        <dbReference type="ARBA" id="ARBA00023136"/>
    </source>
</evidence>
<evidence type="ECO:0000256" key="8">
    <source>
        <dbReference type="ARBA" id="ARBA00022741"/>
    </source>
</evidence>
<dbReference type="InterPro" id="IPR059000">
    <property type="entry name" value="ATPase_P-type_domA"/>
</dbReference>
<evidence type="ECO:0000313" key="20">
    <source>
        <dbReference type="Proteomes" id="UP001165962"/>
    </source>
</evidence>
<dbReference type="Pfam" id="PF00122">
    <property type="entry name" value="E1-E2_ATPase"/>
    <property type="match status" value="1"/>
</dbReference>
<dbReference type="EC" id="7.2.2.8" evidence="3"/>
<name>A0ABX0J2W7_9BACL</name>
<dbReference type="NCBIfam" id="TIGR01494">
    <property type="entry name" value="ATPase_P-type"/>
    <property type="match status" value="2"/>
</dbReference>
<evidence type="ECO:0000256" key="13">
    <source>
        <dbReference type="ARBA" id="ARBA00023008"/>
    </source>
</evidence>
<dbReference type="InterPro" id="IPR006121">
    <property type="entry name" value="HMA_dom"/>
</dbReference>
<gene>
    <name evidence="19" type="ORF">G9U52_10805</name>
</gene>
<evidence type="ECO:0000313" key="19">
    <source>
        <dbReference type="EMBL" id="NHN30323.1"/>
    </source>
</evidence>
<dbReference type="InterPro" id="IPR036163">
    <property type="entry name" value="HMA_dom_sf"/>
</dbReference>
<dbReference type="InterPro" id="IPR023214">
    <property type="entry name" value="HAD_sf"/>
</dbReference>
<dbReference type="Pfam" id="PF00403">
    <property type="entry name" value="HMA"/>
    <property type="match status" value="1"/>
</dbReference>
<evidence type="ECO:0000256" key="6">
    <source>
        <dbReference type="ARBA" id="ARBA00022692"/>
    </source>
</evidence>
<comment type="caution">
    <text evidence="19">The sequence shown here is derived from an EMBL/GenBank/DDBJ whole genome shotgun (WGS) entry which is preliminary data.</text>
</comment>
<dbReference type="RefSeq" id="WP_166149198.1">
    <property type="nucleotide sequence ID" value="NZ_JAAOIW010000003.1"/>
</dbReference>
<evidence type="ECO:0000256" key="5">
    <source>
        <dbReference type="ARBA" id="ARBA00022553"/>
    </source>
</evidence>
<dbReference type="PROSITE" id="PS01047">
    <property type="entry name" value="HMA_1"/>
    <property type="match status" value="1"/>
</dbReference>
<keyword evidence="7 17" id="KW-0479">Metal-binding</keyword>
<dbReference type="Pfam" id="PF00702">
    <property type="entry name" value="Hydrolase"/>
    <property type="match status" value="1"/>
</dbReference>
<dbReference type="SFLD" id="SFLDF00027">
    <property type="entry name" value="p-type_atpase"/>
    <property type="match status" value="1"/>
</dbReference>
<keyword evidence="13" id="KW-0186">Copper</keyword>
<dbReference type="PANTHER" id="PTHR43520">
    <property type="entry name" value="ATP7, ISOFORM B"/>
    <property type="match status" value="1"/>
</dbReference>
<evidence type="ECO:0000256" key="3">
    <source>
        <dbReference type="ARBA" id="ARBA00012517"/>
    </source>
</evidence>
<dbReference type="InterPro" id="IPR008250">
    <property type="entry name" value="ATPase_P-typ_transduc_dom_A_sf"/>
</dbReference>
<evidence type="ECO:0000256" key="9">
    <source>
        <dbReference type="ARBA" id="ARBA00022796"/>
    </source>
</evidence>
<evidence type="ECO:0000256" key="11">
    <source>
        <dbReference type="ARBA" id="ARBA00022967"/>
    </source>
</evidence>
<feature type="transmembrane region" description="Helical" evidence="17">
    <location>
        <begin position="206"/>
        <end position="225"/>
    </location>
</feature>
<organism evidence="19 20">
    <name type="scientific">Paenibacillus agricola</name>
    <dbReference type="NCBI Taxonomy" id="2716264"/>
    <lineage>
        <taxon>Bacteria</taxon>
        <taxon>Bacillati</taxon>
        <taxon>Bacillota</taxon>
        <taxon>Bacilli</taxon>
        <taxon>Bacillales</taxon>
        <taxon>Paenibacillaceae</taxon>
        <taxon>Paenibacillus</taxon>
    </lineage>
</organism>
<dbReference type="InterPro" id="IPR001757">
    <property type="entry name" value="P_typ_ATPase"/>
</dbReference>
<keyword evidence="17" id="KW-1003">Cell membrane</keyword>
<dbReference type="PANTHER" id="PTHR43520:SF8">
    <property type="entry name" value="P-TYPE CU(+) TRANSPORTER"/>
    <property type="match status" value="1"/>
</dbReference>
<evidence type="ECO:0000256" key="17">
    <source>
        <dbReference type="RuleBase" id="RU362081"/>
    </source>
</evidence>
<dbReference type="EMBL" id="JAAOIW010000003">
    <property type="protein sequence ID" value="NHN30323.1"/>
    <property type="molecule type" value="Genomic_DNA"/>
</dbReference>
<feature type="transmembrane region" description="Helical" evidence="17">
    <location>
        <begin position="91"/>
        <end position="112"/>
    </location>
</feature>
<feature type="transmembrane region" description="Helical" evidence="17">
    <location>
        <begin position="132"/>
        <end position="154"/>
    </location>
</feature>
<dbReference type="InterPro" id="IPR027256">
    <property type="entry name" value="P-typ_ATPase_IB"/>
</dbReference>
<feature type="transmembrane region" description="Helical" evidence="17">
    <location>
        <begin position="362"/>
        <end position="382"/>
    </location>
</feature>
<dbReference type="InterPro" id="IPR023299">
    <property type="entry name" value="ATPase_P-typ_cyto_dom_N"/>
</dbReference>
<dbReference type="Gene3D" id="2.70.150.10">
    <property type="entry name" value="Calcium-transporting ATPase, cytoplasmic transduction domain A"/>
    <property type="match status" value="1"/>
</dbReference>
<keyword evidence="6 17" id="KW-0812">Transmembrane</keyword>
<dbReference type="NCBIfam" id="TIGR01511">
    <property type="entry name" value="ATPase-IB1_Cu"/>
    <property type="match status" value="1"/>
</dbReference>
<evidence type="ECO:0000256" key="4">
    <source>
        <dbReference type="ARBA" id="ARBA00022448"/>
    </source>
</evidence>
<dbReference type="Proteomes" id="UP001165962">
    <property type="component" value="Unassembled WGS sequence"/>
</dbReference>
<keyword evidence="12 17" id="KW-1133">Transmembrane helix</keyword>
<dbReference type="SUPFAM" id="SSF55008">
    <property type="entry name" value="HMA, heavy metal-associated domain"/>
    <property type="match status" value="1"/>
</dbReference>
<dbReference type="InterPro" id="IPR017969">
    <property type="entry name" value="Heavy-metal-associated_CS"/>
</dbReference>
<dbReference type="Gene3D" id="3.40.50.1000">
    <property type="entry name" value="HAD superfamily/HAD-like"/>
    <property type="match status" value="1"/>
</dbReference>
<dbReference type="SUPFAM" id="SSF81653">
    <property type="entry name" value="Calcium ATPase, transduction domain A"/>
    <property type="match status" value="1"/>
</dbReference>
<evidence type="ECO:0000256" key="14">
    <source>
        <dbReference type="ARBA" id="ARBA00023065"/>
    </source>
</evidence>
<sequence length="759" mass="81863">MSSQNDPQYVVLDITGMTCAACGARIEKAVGRMDGVERIQVNLALNRAGVTLLPQQTHIDLIKKRIHQLGFEAIERSKDEAGKSEGSSRGIWHSGLIFVVSLLLTLPFLWAMAAHHELTASVWVPALLINPWFQWALATPVQFVIGFPFYLGAYRALRSGSANMDVLIIMSTSAAYFYSHYLLFHAPDIHNYSYTEAGSLHPQHVPLYFDASAMVMTIVWLGRWLESLSKKRALNSLHQLHRLRPEAARVIQEGREQRIPLAQIAVGDRILIRPGESIPLDGEVVDGDSSVNESMLTGEAMPVNKKTGDRVTGGTINGNGMLEVSVSDVGHQSTLSKIIALVEEAQVSKAPIQRLADQISGIFVPVIIAIAMATFAGWYMIMEPGDVGGALEKAIAVLLIACPCALGLATPISILVGSARAAQSGIVFKEGRNMELLPKVNMILLDKTGTMTGSIPRVTDIWTASGVGGASTPPAPPKHALLRIMAAAEQHSEHPLGKAIIREARGMELDIPASSHFVAFPGKGIQALVEGKAIWIGTRQWLVERGVGGLVQPGAGVFKQWEQQGFITLYVAADGLWLGALAFSDPVIPDTRKAVRQLASMGMDIRMVTGDRQSTAAYTAKQAGVRHVYARMLPEGKERLVRSLQQEGYTVAMVGDGINDAPALAAADIGIAVMQGTDIAKAAADIVLLKHGLQGLVRSVKVSRATMRIIRQNLAFSMLYNAFALPFAIGGYLAPWMACTAMAFSSVTVICNALRLRKA</sequence>
<feature type="transmembrane region" description="Helical" evidence="17">
    <location>
        <begin position="394"/>
        <end position="416"/>
    </location>
</feature>
<dbReference type="CDD" id="cd02094">
    <property type="entry name" value="P-type_ATPase_Cu-like"/>
    <property type="match status" value="1"/>
</dbReference>
<dbReference type="SFLD" id="SFLDG00002">
    <property type="entry name" value="C1.7:_P-type_atpase_like"/>
    <property type="match status" value="1"/>
</dbReference>
<evidence type="ECO:0000256" key="2">
    <source>
        <dbReference type="ARBA" id="ARBA00006024"/>
    </source>
</evidence>
<evidence type="ECO:0000256" key="10">
    <source>
        <dbReference type="ARBA" id="ARBA00022840"/>
    </source>
</evidence>
<evidence type="ECO:0000256" key="12">
    <source>
        <dbReference type="ARBA" id="ARBA00022989"/>
    </source>
</evidence>
<keyword evidence="8 17" id="KW-0547">Nucleotide-binding</keyword>
<keyword evidence="9" id="KW-0187">Copper transport</keyword>
<dbReference type="SUPFAM" id="SSF81665">
    <property type="entry name" value="Calcium ATPase, transmembrane domain M"/>
    <property type="match status" value="1"/>
</dbReference>
<dbReference type="InterPro" id="IPR044492">
    <property type="entry name" value="P_typ_ATPase_HD_dom"/>
</dbReference>
<dbReference type="Gene3D" id="3.30.70.100">
    <property type="match status" value="1"/>
</dbReference>
<comment type="similarity">
    <text evidence="2 17">Belongs to the cation transport ATPase (P-type) (TC 3.A.3) family. Type IB subfamily.</text>
</comment>
<dbReference type="Gene3D" id="3.40.1110.10">
    <property type="entry name" value="Calcium-transporting ATPase, cytoplasmic domain N"/>
    <property type="match status" value="1"/>
</dbReference>
<dbReference type="InterPro" id="IPR023298">
    <property type="entry name" value="ATPase_P-typ_TM_dom_sf"/>
</dbReference>
<evidence type="ECO:0000259" key="18">
    <source>
        <dbReference type="PROSITE" id="PS50846"/>
    </source>
</evidence>
<feature type="domain" description="HMA" evidence="18">
    <location>
        <begin position="8"/>
        <end position="74"/>
    </location>
</feature>
<evidence type="ECO:0000256" key="7">
    <source>
        <dbReference type="ARBA" id="ARBA00022723"/>
    </source>
</evidence>
<dbReference type="SUPFAM" id="SSF56784">
    <property type="entry name" value="HAD-like"/>
    <property type="match status" value="1"/>
</dbReference>
<dbReference type="InterPro" id="IPR036412">
    <property type="entry name" value="HAD-like_sf"/>
</dbReference>
<keyword evidence="5" id="KW-0597">Phosphoprotein</keyword>
<dbReference type="InterPro" id="IPR018303">
    <property type="entry name" value="ATPase_P-typ_P_site"/>
</dbReference>
<evidence type="ECO:0000256" key="1">
    <source>
        <dbReference type="ARBA" id="ARBA00004127"/>
    </source>
</evidence>
<keyword evidence="4" id="KW-0813">Transport</keyword>
<dbReference type="SFLD" id="SFLDS00003">
    <property type="entry name" value="Haloacid_Dehalogenase"/>
    <property type="match status" value="1"/>
</dbReference>
<dbReference type="PRINTS" id="PR00119">
    <property type="entry name" value="CATATPASE"/>
</dbReference>
<accession>A0ABX0J2W7</accession>
<comment type="catalytic activity">
    <reaction evidence="16">
        <text>Cu(+)(in) + ATP + H2O = Cu(+)(out) + ADP + phosphate + H(+)</text>
        <dbReference type="Rhea" id="RHEA:25792"/>
        <dbReference type="ChEBI" id="CHEBI:15377"/>
        <dbReference type="ChEBI" id="CHEBI:15378"/>
        <dbReference type="ChEBI" id="CHEBI:30616"/>
        <dbReference type="ChEBI" id="CHEBI:43474"/>
        <dbReference type="ChEBI" id="CHEBI:49552"/>
        <dbReference type="ChEBI" id="CHEBI:456216"/>
        <dbReference type="EC" id="7.2.2.8"/>
    </reaction>
</comment>